<comment type="caution">
    <text evidence="2">The sequence shown here is derived from an EMBL/GenBank/DDBJ whole genome shotgun (WGS) entry which is preliminary data.</text>
</comment>
<dbReference type="GO" id="GO:0004765">
    <property type="term" value="F:shikimate kinase activity"/>
    <property type="evidence" value="ECO:0007669"/>
    <property type="project" value="TreeGrafter"/>
</dbReference>
<dbReference type="Gramene" id="GBG74567">
    <property type="protein sequence ID" value="GBG74567"/>
    <property type="gene ID" value="CBR_g18978"/>
</dbReference>
<dbReference type="PANTHER" id="PTHR21087:SF23">
    <property type="entry name" value="INACTIVE SHIKIMATE KINASE LIKE 2, CHLOROPLASTIC-RELATED"/>
    <property type="match status" value="1"/>
</dbReference>
<evidence type="ECO:0000313" key="3">
    <source>
        <dbReference type="Proteomes" id="UP000265515"/>
    </source>
</evidence>
<dbReference type="Proteomes" id="UP000265515">
    <property type="component" value="Unassembled WGS sequence"/>
</dbReference>
<dbReference type="GO" id="GO:0005829">
    <property type="term" value="C:cytosol"/>
    <property type="evidence" value="ECO:0007669"/>
    <property type="project" value="TreeGrafter"/>
</dbReference>
<protein>
    <submittedName>
        <fullName evidence="2">Uncharacterized protein</fullName>
    </submittedName>
</protein>
<gene>
    <name evidence="2" type="ORF">CBR_g18978</name>
</gene>
<accession>A0A388KX03</accession>
<reference evidence="2 3" key="1">
    <citation type="journal article" date="2018" name="Cell">
        <title>The Chara Genome: Secondary Complexity and Implications for Plant Terrestrialization.</title>
        <authorList>
            <person name="Nishiyama T."/>
            <person name="Sakayama H."/>
            <person name="Vries J.D."/>
            <person name="Buschmann H."/>
            <person name="Saint-Marcoux D."/>
            <person name="Ullrich K.K."/>
            <person name="Haas F.B."/>
            <person name="Vanderstraeten L."/>
            <person name="Becker D."/>
            <person name="Lang D."/>
            <person name="Vosolsobe S."/>
            <person name="Rombauts S."/>
            <person name="Wilhelmsson P.K.I."/>
            <person name="Janitza P."/>
            <person name="Kern R."/>
            <person name="Heyl A."/>
            <person name="Rumpler F."/>
            <person name="Villalobos L.I.A.C."/>
            <person name="Clay J.M."/>
            <person name="Skokan R."/>
            <person name="Toyoda A."/>
            <person name="Suzuki Y."/>
            <person name="Kagoshima H."/>
            <person name="Schijlen E."/>
            <person name="Tajeshwar N."/>
            <person name="Catarino B."/>
            <person name="Hetherington A.J."/>
            <person name="Saltykova A."/>
            <person name="Bonnot C."/>
            <person name="Breuninger H."/>
            <person name="Symeonidi A."/>
            <person name="Radhakrishnan G.V."/>
            <person name="Van Nieuwerburgh F."/>
            <person name="Deforce D."/>
            <person name="Chang C."/>
            <person name="Karol K.G."/>
            <person name="Hedrich R."/>
            <person name="Ulvskov P."/>
            <person name="Glockner G."/>
            <person name="Delwiche C.F."/>
            <person name="Petrasek J."/>
            <person name="Van de Peer Y."/>
            <person name="Friml J."/>
            <person name="Beilby M."/>
            <person name="Dolan L."/>
            <person name="Kohara Y."/>
            <person name="Sugano S."/>
            <person name="Fujiyama A."/>
            <person name="Delaux P.-M."/>
            <person name="Quint M."/>
            <person name="TheiBen G."/>
            <person name="Hagemann M."/>
            <person name="Harholt J."/>
            <person name="Dunand C."/>
            <person name="Zachgo S."/>
            <person name="Langdale J."/>
            <person name="Maumus F."/>
            <person name="Straeten D.V.D."/>
            <person name="Gould S.B."/>
            <person name="Rensing S.A."/>
        </authorList>
    </citation>
    <scope>NUCLEOTIDE SEQUENCE [LARGE SCALE GENOMIC DNA]</scope>
    <source>
        <strain evidence="2 3">S276</strain>
    </source>
</reference>
<feature type="region of interest" description="Disordered" evidence="1">
    <location>
        <begin position="174"/>
        <end position="201"/>
    </location>
</feature>
<evidence type="ECO:0000313" key="2">
    <source>
        <dbReference type="EMBL" id="GBG74567.1"/>
    </source>
</evidence>
<sequence>MAAAYSTSGIVRCHSEFTAKLVSNQKHHLSATHTAAAHSSTATYSAAATATAAQPPLHFSEVTASSSPSSSSSFSSGNRSRTRGTRPAHVLASPSPSPSPSPSTSTCLSTHQASATCAGNDPLFRVECHSSSSRSFRHPLGVESLPHGIERVVSRATWRPLRTCRSSTMGAAAEVDGTATDSSASASPSSPPPPPPSNDVAQLEEPVTVSTDLYVPLNTQQLVEQVTKMPISELAEDKGTVAEAEKAVLVGLSSHVRCVVSTLGGNEGAAARTDGWNHLHCGITVWVHCGAPDEDEETGRTIVTRAKMESSLPEPAPGTSYGKADVTVAVGLPQVRWESDATRPVAEGVLKALKQLLERDCELPGKKGLYRRLGCRGDWPYIMPPGWNPNPSEEGEASESEPNELEQLVDSLEGSTSHSAISGVHSEVAELLQASKREKDTAQGEQQQTTAIHG</sequence>
<feature type="compositionally biased region" description="Low complexity" evidence="1">
    <location>
        <begin position="61"/>
        <end position="79"/>
    </location>
</feature>
<dbReference type="AlphaFoldDB" id="A0A388KX03"/>
<dbReference type="PANTHER" id="PTHR21087">
    <property type="entry name" value="SHIKIMATE KINASE"/>
    <property type="match status" value="1"/>
</dbReference>
<evidence type="ECO:0000256" key="1">
    <source>
        <dbReference type="SAM" id="MobiDB-lite"/>
    </source>
</evidence>
<keyword evidence="3" id="KW-1185">Reference proteome</keyword>
<feature type="compositionally biased region" description="Acidic residues" evidence="1">
    <location>
        <begin position="393"/>
        <end position="404"/>
    </location>
</feature>
<dbReference type="EMBL" id="BFEA01000205">
    <property type="protein sequence ID" value="GBG74567.1"/>
    <property type="molecule type" value="Genomic_DNA"/>
</dbReference>
<feature type="region of interest" description="Disordered" evidence="1">
    <location>
        <begin position="384"/>
        <end position="454"/>
    </location>
</feature>
<name>A0A388KX03_CHABU</name>
<proteinExistence type="predicted"/>
<organism evidence="2 3">
    <name type="scientific">Chara braunii</name>
    <name type="common">Braun's stonewort</name>
    <dbReference type="NCBI Taxonomy" id="69332"/>
    <lineage>
        <taxon>Eukaryota</taxon>
        <taxon>Viridiplantae</taxon>
        <taxon>Streptophyta</taxon>
        <taxon>Charophyceae</taxon>
        <taxon>Charales</taxon>
        <taxon>Characeae</taxon>
        <taxon>Chara</taxon>
    </lineage>
</organism>
<feature type="region of interest" description="Disordered" evidence="1">
    <location>
        <begin position="61"/>
        <end position="108"/>
    </location>
</feature>
<feature type="compositionally biased region" description="Polar residues" evidence="1">
    <location>
        <begin position="443"/>
        <end position="454"/>
    </location>
</feature>
<dbReference type="OrthoDB" id="515366at2759"/>